<keyword evidence="12" id="KW-1185">Reference proteome</keyword>
<evidence type="ECO:0000256" key="6">
    <source>
        <dbReference type="ARBA" id="ARBA00022723"/>
    </source>
</evidence>
<dbReference type="PANTHER" id="PTHR33540">
    <property type="entry name" value="TRNA THREONYLCARBAMOYLADENOSINE BIOSYNTHESIS PROTEIN TSAE"/>
    <property type="match status" value="1"/>
</dbReference>
<keyword evidence="6" id="KW-0479">Metal-binding</keyword>
<dbReference type="SUPFAM" id="SSF52540">
    <property type="entry name" value="P-loop containing nucleoside triphosphate hydrolases"/>
    <property type="match status" value="1"/>
</dbReference>
<dbReference type="Pfam" id="PF02367">
    <property type="entry name" value="TsaE"/>
    <property type="match status" value="1"/>
</dbReference>
<dbReference type="GO" id="GO:0005524">
    <property type="term" value="F:ATP binding"/>
    <property type="evidence" value="ECO:0007669"/>
    <property type="project" value="UniProtKB-KW"/>
</dbReference>
<evidence type="ECO:0000256" key="9">
    <source>
        <dbReference type="ARBA" id="ARBA00022842"/>
    </source>
</evidence>
<evidence type="ECO:0000256" key="7">
    <source>
        <dbReference type="ARBA" id="ARBA00022741"/>
    </source>
</evidence>
<evidence type="ECO:0000313" key="11">
    <source>
        <dbReference type="EMBL" id="AQS42266.1"/>
    </source>
</evidence>
<dbReference type="KEGG" id="thd:BHV28_15860"/>
<name>A0A1U9JWN7_9HYPH</name>
<evidence type="ECO:0000256" key="10">
    <source>
        <dbReference type="ARBA" id="ARBA00032441"/>
    </source>
</evidence>
<dbReference type="Gene3D" id="3.40.50.300">
    <property type="entry name" value="P-loop containing nucleotide triphosphate hydrolases"/>
    <property type="match status" value="1"/>
</dbReference>
<evidence type="ECO:0000256" key="8">
    <source>
        <dbReference type="ARBA" id="ARBA00022840"/>
    </source>
</evidence>
<dbReference type="InterPro" id="IPR027417">
    <property type="entry name" value="P-loop_NTPase"/>
</dbReference>
<dbReference type="Proteomes" id="UP000188912">
    <property type="component" value="Chromosome"/>
</dbReference>
<evidence type="ECO:0000256" key="4">
    <source>
        <dbReference type="ARBA" id="ARBA00022490"/>
    </source>
</evidence>
<gene>
    <name evidence="11" type="ORF">BHV28_15860</name>
</gene>
<dbReference type="GO" id="GO:0005737">
    <property type="term" value="C:cytoplasm"/>
    <property type="evidence" value="ECO:0007669"/>
    <property type="project" value="UniProtKB-SubCell"/>
</dbReference>
<organism evidence="11 12">
    <name type="scientific">Candidatus Tokpelaia hoelldobleri</name>
    <dbReference type="NCBI Taxonomy" id="1902579"/>
    <lineage>
        <taxon>Bacteria</taxon>
        <taxon>Pseudomonadati</taxon>
        <taxon>Pseudomonadota</taxon>
        <taxon>Alphaproteobacteria</taxon>
        <taxon>Hyphomicrobiales</taxon>
        <taxon>Candidatus Tokpelaia</taxon>
    </lineage>
</organism>
<dbReference type="NCBIfam" id="TIGR00150">
    <property type="entry name" value="T6A_YjeE"/>
    <property type="match status" value="1"/>
</dbReference>
<dbReference type="PANTHER" id="PTHR33540:SF2">
    <property type="entry name" value="TRNA THREONYLCARBAMOYLADENOSINE BIOSYNTHESIS PROTEIN TSAE"/>
    <property type="match status" value="1"/>
</dbReference>
<keyword evidence="7" id="KW-0547">Nucleotide-binding</keyword>
<evidence type="ECO:0000256" key="2">
    <source>
        <dbReference type="ARBA" id="ARBA00007599"/>
    </source>
</evidence>
<reference evidence="11 12" key="2">
    <citation type="journal article" date="2016" name="Sci. Rep.">
        <title>The genome of Rhizobiales bacteria in predatory ants reveals urease gene functions but no genes for nitrogen fixation.</title>
        <authorList>
            <person name="Neuvonen M.M."/>
            <person name="Tamarit D."/>
            <person name="Naslund K."/>
            <person name="Liebig J."/>
            <person name="Feldhaar H."/>
            <person name="Moran N.A."/>
            <person name="Guy L."/>
            <person name="Andersson S.G."/>
        </authorList>
    </citation>
    <scope>NUCLEOTIDE SEQUENCE [LARGE SCALE GENOMIC DNA]</scope>
    <source>
        <strain evidence="11 12">Hsal</strain>
    </source>
</reference>
<keyword evidence="5" id="KW-0819">tRNA processing</keyword>
<sequence length="154" mass="16355">MVITFLLGGEEATQRFGAAFAALLQRGDLVTLSGDLGAGKSTLARAVIRALAGDETLDVPSPTFTLVQAYDDLPLPVTHADLYRIGMAEEVDELGFEQALEDGVLLVEWPQKAQGLLPPPQFAVALAHEGASRRLALRAEGEAAGRVRLLEGFS</sequence>
<accession>A0A1U9JWN7</accession>
<dbReference type="GO" id="GO:0002949">
    <property type="term" value="P:tRNA threonylcarbamoyladenosine modification"/>
    <property type="evidence" value="ECO:0007669"/>
    <property type="project" value="InterPro"/>
</dbReference>
<keyword evidence="9" id="KW-0460">Magnesium</keyword>
<dbReference type="GO" id="GO:0046872">
    <property type="term" value="F:metal ion binding"/>
    <property type="evidence" value="ECO:0007669"/>
    <property type="project" value="UniProtKB-KW"/>
</dbReference>
<comment type="similarity">
    <text evidence="2">Belongs to the TsaE family.</text>
</comment>
<keyword evidence="8" id="KW-0067">ATP-binding</keyword>
<evidence type="ECO:0000313" key="12">
    <source>
        <dbReference type="Proteomes" id="UP000188912"/>
    </source>
</evidence>
<dbReference type="AlphaFoldDB" id="A0A1U9JWN7"/>
<protein>
    <recommendedName>
        <fullName evidence="3">tRNA threonylcarbamoyladenosine biosynthesis protein TsaE</fullName>
    </recommendedName>
    <alternativeName>
        <fullName evidence="10">t(6)A37 threonylcarbamoyladenosine biosynthesis protein TsaE</fullName>
    </alternativeName>
</protein>
<evidence type="ECO:0000256" key="5">
    <source>
        <dbReference type="ARBA" id="ARBA00022694"/>
    </source>
</evidence>
<keyword evidence="4" id="KW-0963">Cytoplasm</keyword>
<comment type="subcellular location">
    <subcellularLocation>
        <location evidence="1">Cytoplasm</location>
    </subcellularLocation>
</comment>
<evidence type="ECO:0000256" key="3">
    <source>
        <dbReference type="ARBA" id="ARBA00019010"/>
    </source>
</evidence>
<dbReference type="EMBL" id="CP017315">
    <property type="protein sequence ID" value="AQS42266.1"/>
    <property type="molecule type" value="Genomic_DNA"/>
</dbReference>
<evidence type="ECO:0000256" key="1">
    <source>
        <dbReference type="ARBA" id="ARBA00004496"/>
    </source>
</evidence>
<dbReference type="STRING" id="1902579.BHV28_15860"/>
<proteinExistence type="inferred from homology"/>
<dbReference type="InterPro" id="IPR003442">
    <property type="entry name" value="T6A_TsaE"/>
</dbReference>
<reference evidence="11 12" key="1">
    <citation type="journal article" date="2010" name="Science">
        <title>Genomic comparison of the ants Camponotus floridanus and Harpegnathos saltator.</title>
        <authorList>
            <person name="Bonasio R."/>
            <person name="Zhang G."/>
            <person name="Ye C."/>
            <person name="Mutti N.S."/>
            <person name="Fang X."/>
            <person name="Qin N."/>
            <person name="Donahue G."/>
            <person name="Yang P."/>
            <person name="Li Q."/>
            <person name="Li C."/>
            <person name="Zhang P."/>
            <person name="Huang Z."/>
            <person name="Berger S.L."/>
            <person name="Reinberg D."/>
            <person name="Wang J."/>
            <person name="Liebig J."/>
        </authorList>
    </citation>
    <scope>NUCLEOTIDE SEQUENCE [LARGE SCALE GENOMIC DNA]</scope>
    <source>
        <strain evidence="11 12">Hsal</strain>
    </source>
</reference>